<dbReference type="PANTHER" id="PTHR30290:SF10">
    <property type="entry name" value="PERIPLASMIC OLIGOPEPTIDE-BINDING PROTEIN-RELATED"/>
    <property type="match status" value="1"/>
</dbReference>
<keyword evidence="10" id="KW-0547">Nucleotide-binding</keyword>
<dbReference type="EMBL" id="JWIY01000001">
    <property type="protein sequence ID" value="KIC78056.1"/>
    <property type="molecule type" value="Genomic_DNA"/>
</dbReference>
<dbReference type="InterPro" id="IPR000914">
    <property type="entry name" value="SBP_5_dom"/>
</dbReference>
<dbReference type="CDD" id="cd08504">
    <property type="entry name" value="PBP2_OppA"/>
    <property type="match status" value="1"/>
</dbReference>
<feature type="region of interest" description="Disordered" evidence="7">
    <location>
        <begin position="628"/>
        <end position="652"/>
    </location>
</feature>
<organism evidence="10 11">
    <name type="scientific">Streptococcus constellatus</name>
    <dbReference type="NCBI Taxonomy" id="76860"/>
    <lineage>
        <taxon>Bacteria</taxon>
        <taxon>Bacillati</taxon>
        <taxon>Bacillota</taxon>
        <taxon>Bacilli</taxon>
        <taxon>Lactobacillales</taxon>
        <taxon>Streptococcaceae</taxon>
        <taxon>Streptococcus</taxon>
        <taxon>Streptococcus anginosus group</taxon>
    </lineage>
</organism>
<evidence type="ECO:0000256" key="8">
    <source>
        <dbReference type="SAM" id="SignalP"/>
    </source>
</evidence>
<dbReference type="GO" id="GO:0042597">
    <property type="term" value="C:periplasmic space"/>
    <property type="evidence" value="ECO:0007669"/>
    <property type="project" value="UniProtKB-ARBA"/>
</dbReference>
<evidence type="ECO:0000256" key="1">
    <source>
        <dbReference type="ARBA" id="ARBA00004193"/>
    </source>
</evidence>
<name>A0A0C1K5F6_STRCV</name>
<dbReference type="Proteomes" id="UP000031339">
    <property type="component" value="Unassembled WGS sequence"/>
</dbReference>
<dbReference type="PROSITE" id="PS51257">
    <property type="entry name" value="PROKAR_LIPOPROTEIN"/>
    <property type="match status" value="1"/>
</dbReference>
<dbReference type="GO" id="GO:0015833">
    <property type="term" value="P:peptide transport"/>
    <property type="evidence" value="ECO:0007669"/>
    <property type="project" value="UniProtKB-KW"/>
</dbReference>
<comment type="similarity">
    <text evidence="2">Belongs to the bacterial solute-binding protein 5 family.</text>
</comment>
<evidence type="ECO:0000259" key="9">
    <source>
        <dbReference type="Pfam" id="PF00496"/>
    </source>
</evidence>
<feature type="domain" description="Solute-binding protein family 5" evidence="9">
    <location>
        <begin position="74"/>
        <end position="517"/>
    </location>
</feature>
<sequence length="652" mass="72506">MKSSKWIIATGVVLSTGILLAGCGKSTSNTSTYSYVYTQDPDTLNYLMANRATTSDVVTNLVDGLLENDRYGNLVPALAKSWTVSKDGLTYTYKLRKDAKWYTSEGEEYAGVKAQDFVTGLKYAADNKSEALYLVQDSVKGLDAYIKGETKDFSTVGVKAVDDYTVQYTLSRTEPYWNSKTTNNILFPVNADFLKSQGKNFGSVKPSSILYNGPYLLKSLTAKSSMEFAKNPHYYDKKNVHLDNIKLTYYDGSDQEALIRNFTDGAYSAARLYPNSSSFASVKKQYANNIIYSLQDATSYYYNFNLNRQSYNHTSKKTDAQKSSTQEAVLNKAFRQAINFAYNRTSYGAQSNGKDGATKVLRNTLVPPTFVSIGDKTFGDVVSSKLVNYGSEWSNMNLTDAQDAYYNPEKAKAKFAQAKAELHAKGVQFPIHLDVPADQTSKIGVQWESSMKQSVESVLGADNVVIDIQQMSSDELNNISYFANTAAQKDYDLYNGGWSGDYQDPSTYLDTLNTKNGGSLQNFGLEPGQENAKIKAVGLDTYTTMLEEANAETNETKRYEKYAEAQAWLIDSALTMPNLSLGGTPSVTKTVPFSRSYSLVGIKGGSSNYFKYVKLQDKIVTTKEYESAKKKWLKEKEASNQKAQDDYENHVK</sequence>
<evidence type="ECO:0000256" key="4">
    <source>
        <dbReference type="ARBA" id="ARBA00022729"/>
    </source>
</evidence>
<dbReference type="GO" id="GO:0015031">
    <property type="term" value="P:protein transport"/>
    <property type="evidence" value="ECO:0007669"/>
    <property type="project" value="UniProtKB-KW"/>
</dbReference>
<keyword evidence="10" id="KW-0067">ATP-binding</keyword>
<dbReference type="SUPFAM" id="SSF53850">
    <property type="entry name" value="Periplasmic binding protein-like II"/>
    <property type="match status" value="1"/>
</dbReference>
<dbReference type="AlphaFoldDB" id="A0A0C1K5F6"/>
<evidence type="ECO:0000256" key="5">
    <source>
        <dbReference type="ARBA" id="ARBA00022856"/>
    </source>
</evidence>
<dbReference type="GO" id="GO:1904680">
    <property type="term" value="F:peptide transmembrane transporter activity"/>
    <property type="evidence" value="ECO:0007669"/>
    <property type="project" value="TreeGrafter"/>
</dbReference>
<keyword evidence="5" id="KW-0571">Peptide transport</keyword>
<dbReference type="Pfam" id="PF00496">
    <property type="entry name" value="SBP_bac_5"/>
    <property type="match status" value="1"/>
</dbReference>
<dbReference type="InterPro" id="IPR023765">
    <property type="entry name" value="SBP_5_CS"/>
</dbReference>
<dbReference type="PIRSF" id="PIRSF002741">
    <property type="entry name" value="MppA"/>
    <property type="match status" value="1"/>
</dbReference>
<proteinExistence type="inferred from homology"/>
<protein>
    <submittedName>
        <fullName evidence="10">Peptide ABC transporter ATP-binding protein</fullName>
    </submittedName>
</protein>
<evidence type="ECO:0000313" key="10">
    <source>
        <dbReference type="EMBL" id="KIC78056.1"/>
    </source>
</evidence>
<dbReference type="Gene3D" id="3.90.76.10">
    <property type="entry name" value="Dipeptide-binding Protein, Domain 1"/>
    <property type="match status" value="1"/>
</dbReference>
<dbReference type="GO" id="GO:0043190">
    <property type="term" value="C:ATP-binding cassette (ABC) transporter complex"/>
    <property type="evidence" value="ECO:0007669"/>
    <property type="project" value="InterPro"/>
</dbReference>
<dbReference type="InterPro" id="IPR030678">
    <property type="entry name" value="Peptide/Ni-bd"/>
</dbReference>
<evidence type="ECO:0000256" key="6">
    <source>
        <dbReference type="ARBA" id="ARBA00022927"/>
    </source>
</evidence>
<keyword evidence="3" id="KW-0813">Transport</keyword>
<dbReference type="Gene3D" id="3.10.105.10">
    <property type="entry name" value="Dipeptide-binding Protein, Domain 3"/>
    <property type="match status" value="1"/>
</dbReference>
<dbReference type="Gene3D" id="3.40.190.10">
    <property type="entry name" value="Periplasmic binding protein-like II"/>
    <property type="match status" value="1"/>
</dbReference>
<evidence type="ECO:0000256" key="7">
    <source>
        <dbReference type="SAM" id="MobiDB-lite"/>
    </source>
</evidence>
<dbReference type="PANTHER" id="PTHR30290">
    <property type="entry name" value="PERIPLASMIC BINDING COMPONENT OF ABC TRANSPORTER"/>
    <property type="match status" value="1"/>
</dbReference>
<comment type="caution">
    <text evidence="10">The sequence shown here is derived from an EMBL/GenBank/DDBJ whole genome shotgun (WGS) entry which is preliminary data.</text>
</comment>
<dbReference type="RefSeq" id="WP_039676543.1">
    <property type="nucleotide sequence ID" value="NZ_JWIY01000001.1"/>
</dbReference>
<evidence type="ECO:0000313" key="11">
    <source>
        <dbReference type="Proteomes" id="UP000031339"/>
    </source>
</evidence>
<keyword evidence="4 8" id="KW-0732">Signal</keyword>
<comment type="subcellular location">
    <subcellularLocation>
        <location evidence="1">Cell membrane</location>
        <topology evidence="1">Lipid-anchor</topology>
    </subcellularLocation>
</comment>
<reference evidence="10 11" key="1">
    <citation type="submission" date="2014-12" db="EMBL/GenBank/DDBJ databases">
        <title>Partial genome sequence of Streptococcus constellatus KCOM 1650 (= ChDC B144).</title>
        <authorList>
            <person name="Kook J.-K."/>
            <person name="Park S.-N."/>
            <person name="Lim Y.K."/>
            <person name="Jo E."/>
        </authorList>
    </citation>
    <scope>NUCLEOTIDE SEQUENCE [LARGE SCALE GENOMIC DNA]</scope>
    <source>
        <strain evidence="10 11">KCOM 1650</strain>
    </source>
</reference>
<feature type="signal peptide" evidence="8">
    <location>
        <begin position="1"/>
        <end position="21"/>
    </location>
</feature>
<gene>
    <name evidence="10" type="ORF">RN79_00310</name>
</gene>
<dbReference type="GO" id="GO:0005524">
    <property type="term" value="F:ATP binding"/>
    <property type="evidence" value="ECO:0007669"/>
    <property type="project" value="UniProtKB-KW"/>
</dbReference>
<dbReference type="OrthoDB" id="403896at2"/>
<evidence type="ECO:0000256" key="2">
    <source>
        <dbReference type="ARBA" id="ARBA00005695"/>
    </source>
</evidence>
<dbReference type="InterPro" id="IPR039424">
    <property type="entry name" value="SBP_5"/>
</dbReference>
<evidence type="ECO:0000256" key="3">
    <source>
        <dbReference type="ARBA" id="ARBA00022448"/>
    </source>
</evidence>
<keyword evidence="6" id="KW-0653">Protein transport</keyword>
<accession>A0A0C1K5F6</accession>
<dbReference type="PROSITE" id="PS01040">
    <property type="entry name" value="SBP_BACTERIAL_5"/>
    <property type="match status" value="1"/>
</dbReference>
<feature type="chain" id="PRO_5039519220" evidence="8">
    <location>
        <begin position="22"/>
        <end position="652"/>
    </location>
</feature>